<feature type="compositionally biased region" description="Basic and acidic residues" evidence="1">
    <location>
        <begin position="39"/>
        <end position="51"/>
    </location>
</feature>
<dbReference type="AlphaFoldDB" id="A0A843X3H4"/>
<accession>A0A843X3H4</accession>
<feature type="region of interest" description="Disordered" evidence="1">
    <location>
        <begin position="20"/>
        <end position="51"/>
    </location>
</feature>
<evidence type="ECO:0000256" key="1">
    <source>
        <dbReference type="SAM" id="MobiDB-lite"/>
    </source>
</evidence>
<dbReference type="Proteomes" id="UP000652761">
    <property type="component" value="Unassembled WGS sequence"/>
</dbReference>
<gene>
    <name evidence="2" type="ORF">Taro_044563</name>
</gene>
<organism evidence="2 3">
    <name type="scientific">Colocasia esculenta</name>
    <name type="common">Wild taro</name>
    <name type="synonym">Arum esculentum</name>
    <dbReference type="NCBI Taxonomy" id="4460"/>
    <lineage>
        <taxon>Eukaryota</taxon>
        <taxon>Viridiplantae</taxon>
        <taxon>Streptophyta</taxon>
        <taxon>Embryophyta</taxon>
        <taxon>Tracheophyta</taxon>
        <taxon>Spermatophyta</taxon>
        <taxon>Magnoliopsida</taxon>
        <taxon>Liliopsida</taxon>
        <taxon>Araceae</taxon>
        <taxon>Aroideae</taxon>
        <taxon>Colocasieae</taxon>
        <taxon>Colocasia</taxon>
    </lineage>
</organism>
<reference evidence="2" key="1">
    <citation type="submission" date="2017-07" db="EMBL/GenBank/DDBJ databases">
        <title>Taro Niue Genome Assembly and Annotation.</title>
        <authorList>
            <person name="Atibalentja N."/>
            <person name="Keating K."/>
            <person name="Fields C.J."/>
        </authorList>
    </citation>
    <scope>NUCLEOTIDE SEQUENCE</scope>
    <source>
        <strain evidence="2">Niue_2</strain>
        <tissue evidence="2">Leaf</tissue>
    </source>
</reference>
<evidence type="ECO:0000313" key="2">
    <source>
        <dbReference type="EMBL" id="MQM11654.1"/>
    </source>
</evidence>
<evidence type="ECO:0000313" key="3">
    <source>
        <dbReference type="Proteomes" id="UP000652761"/>
    </source>
</evidence>
<keyword evidence="3" id="KW-1185">Reference proteome</keyword>
<sequence>MPQPPPLRSKTMRQRSARAAAALLSSHHRGGKGKTFPSSERREGRKAKEGEGGRAYGETFLLTWLLGVSRGDTWLFLPDLVEVYVESSLLPLSLEFLLLWLVRDWLSILSLVREAHPPTLFRSSDPWVATRLSGSLAGVWEVGSLQCSPAGSECELQESVAAVAGGACYDCGCYFARTAIGFIFSLRVCVGVSRRLRVPTCGVAFTDAGLQSADPVEVGVLARAKQMLVCHVAPLVECCDTCLWLLSSLC</sequence>
<name>A0A843X3H4_COLES</name>
<protein>
    <submittedName>
        <fullName evidence="2">Uncharacterized protein</fullName>
    </submittedName>
</protein>
<comment type="caution">
    <text evidence="2">The sequence shown here is derived from an EMBL/GenBank/DDBJ whole genome shotgun (WGS) entry which is preliminary data.</text>
</comment>
<proteinExistence type="predicted"/>
<dbReference type="EMBL" id="NMUH01005050">
    <property type="protein sequence ID" value="MQM11654.1"/>
    <property type="molecule type" value="Genomic_DNA"/>
</dbReference>